<keyword evidence="4" id="KW-0964">Secreted</keyword>
<organism evidence="11 12">
    <name type="scientific">Cordylochernes scorpioides</name>
    <dbReference type="NCBI Taxonomy" id="51811"/>
    <lineage>
        <taxon>Eukaryota</taxon>
        <taxon>Metazoa</taxon>
        <taxon>Ecdysozoa</taxon>
        <taxon>Arthropoda</taxon>
        <taxon>Chelicerata</taxon>
        <taxon>Arachnida</taxon>
        <taxon>Pseudoscorpiones</taxon>
        <taxon>Cheliferoidea</taxon>
        <taxon>Chernetidae</taxon>
        <taxon>Cordylochernes</taxon>
    </lineage>
</organism>
<comment type="similarity">
    <text evidence="2 9">Belongs to the Wnt family.</text>
</comment>
<evidence type="ECO:0000256" key="2">
    <source>
        <dbReference type="ARBA" id="ARBA00005683"/>
    </source>
</evidence>
<evidence type="ECO:0000256" key="6">
    <source>
        <dbReference type="ARBA" id="ARBA00022687"/>
    </source>
</evidence>
<evidence type="ECO:0000256" key="1">
    <source>
        <dbReference type="ARBA" id="ARBA00004498"/>
    </source>
</evidence>
<dbReference type="SMART" id="SM00097">
    <property type="entry name" value="WNT1"/>
    <property type="match status" value="1"/>
</dbReference>
<evidence type="ECO:0000256" key="4">
    <source>
        <dbReference type="ARBA" id="ARBA00022525"/>
    </source>
</evidence>
<sequence>MVNIRRFVLVLAVFCAFAIEAKNFRKNLKKNRNRKVETEAINSGHGSLWWRLAYLNGPESNEIDDMVINQNKIVKSLHFRKALTRQQQRLVRKHPGLLEAVTRGLRMAISECKYQFRDRRWNCPTSDFLASKSTFGPIVQKGILNSMIYLRCGVNELCECDLVDNGSEKKDEYEIIVCGLKKELTDSGKQGGNQVGLFALGCRETSFVYAITSAGVAHAVARGCSEGEILTCPCVYRRGYGGPDRSWEWGGCGDNVDEGNKLARKFIDVTEQGSGERFLMNLHNNEVGRTLMVELFSQHVRELLTQECKCHGMSGSCSIKTCWARLRNFRDIGNNLKDRFDGASKVTLSNKGNFRKISSKGRLEMLVPKNPGLKYPSKVDLVYYEQSPDFCVPNASLGLEGTRGRRCNETSQGLDGCELLCCGRGHRSIVRLEEETCNCRFNWCCNVTCESCTHKKVISTCL</sequence>
<dbReference type="InterPro" id="IPR043158">
    <property type="entry name" value="Wnt_C"/>
</dbReference>
<name>A0ABY6KFM1_9ARAC</name>
<keyword evidence="7" id="KW-1015">Disulfide bond</keyword>
<evidence type="ECO:0000313" key="11">
    <source>
        <dbReference type="EMBL" id="UYV67630.1"/>
    </source>
</evidence>
<dbReference type="InterPro" id="IPR005817">
    <property type="entry name" value="Wnt"/>
</dbReference>
<dbReference type="InterPro" id="IPR018161">
    <property type="entry name" value="Wnt_CS"/>
</dbReference>
<proteinExistence type="inferred from homology"/>
<dbReference type="PRINTS" id="PR01349">
    <property type="entry name" value="WNTPROTEIN"/>
</dbReference>
<evidence type="ECO:0000313" key="12">
    <source>
        <dbReference type="Proteomes" id="UP001235939"/>
    </source>
</evidence>
<keyword evidence="6 9" id="KW-0879">Wnt signaling pathway</keyword>
<dbReference type="Pfam" id="PF00110">
    <property type="entry name" value="wnt"/>
    <property type="match status" value="2"/>
</dbReference>
<protein>
    <recommendedName>
        <fullName evidence="9">Protein Wnt</fullName>
    </recommendedName>
</protein>
<gene>
    <name evidence="11" type="ORF">LAZ67_5001404</name>
</gene>
<keyword evidence="3 9" id="KW-0217">Developmental protein</keyword>
<dbReference type="PROSITE" id="PS00246">
    <property type="entry name" value="WNT1"/>
    <property type="match status" value="1"/>
</dbReference>
<evidence type="ECO:0000256" key="9">
    <source>
        <dbReference type="RuleBase" id="RU003500"/>
    </source>
</evidence>
<dbReference type="Proteomes" id="UP001235939">
    <property type="component" value="Chromosome 05"/>
</dbReference>
<keyword evidence="12" id="KW-1185">Reference proteome</keyword>
<feature type="chain" id="PRO_5046093859" description="Protein Wnt" evidence="10">
    <location>
        <begin position="22"/>
        <end position="462"/>
    </location>
</feature>
<dbReference type="PANTHER" id="PTHR12027">
    <property type="entry name" value="WNT RELATED"/>
    <property type="match status" value="1"/>
</dbReference>
<dbReference type="Gene3D" id="3.30.2460.20">
    <property type="match status" value="1"/>
</dbReference>
<keyword evidence="10" id="KW-0732">Signal</keyword>
<comment type="subcellular location">
    <subcellularLocation>
        <location evidence="1 9">Secreted</location>
        <location evidence="1 9">Extracellular space</location>
        <location evidence="1 9">Extracellular matrix</location>
    </subcellularLocation>
</comment>
<keyword evidence="5" id="KW-0272">Extracellular matrix</keyword>
<evidence type="ECO:0000256" key="10">
    <source>
        <dbReference type="SAM" id="SignalP"/>
    </source>
</evidence>
<dbReference type="EMBL" id="CP092867">
    <property type="protein sequence ID" value="UYV67630.1"/>
    <property type="molecule type" value="Genomic_DNA"/>
</dbReference>
<accession>A0ABY6KFM1</accession>
<evidence type="ECO:0000256" key="5">
    <source>
        <dbReference type="ARBA" id="ARBA00022530"/>
    </source>
</evidence>
<feature type="signal peptide" evidence="10">
    <location>
        <begin position="1"/>
        <end position="21"/>
    </location>
</feature>
<evidence type="ECO:0000256" key="8">
    <source>
        <dbReference type="ARBA" id="ARBA00023288"/>
    </source>
</evidence>
<evidence type="ECO:0000256" key="3">
    <source>
        <dbReference type="ARBA" id="ARBA00022473"/>
    </source>
</evidence>
<dbReference type="PANTHER" id="PTHR12027:SF91">
    <property type="entry name" value="PROTO-ONCOGENE WNT-1"/>
    <property type="match status" value="1"/>
</dbReference>
<reference evidence="11 12" key="1">
    <citation type="submission" date="2022-01" db="EMBL/GenBank/DDBJ databases">
        <title>A chromosomal length assembly of Cordylochernes scorpioides.</title>
        <authorList>
            <person name="Zeh D."/>
            <person name="Zeh J."/>
        </authorList>
    </citation>
    <scope>NUCLEOTIDE SEQUENCE [LARGE SCALE GENOMIC DNA]</scope>
    <source>
        <strain evidence="11">IN4F17</strain>
        <tissue evidence="11">Whole Body</tissue>
    </source>
</reference>
<evidence type="ECO:0000256" key="7">
    <source>
        <dbReference type="ARBA" id="ARBA00023157"/>
    </source>
</evidence>
<keyword evidence="8" id="KW-0449">Lipoprotein</keyword>
<comment type="function">
    <text evidence="9">Ligand for members of the frizzled family of seven transmembrane receptors.</text>
</comment>